<proteinExistence type="predicted"/>
<dbReference type="AlphaFoldDB" id="A0A3R8LMD2"/>
<accession>A0A3R8LMD2</accession>
<feature type="transmembrane region" description="Helical" evidence="4">
    <location>
        <begin position="65"/>
        <end position="87"/>
    </location>
</feature>
<keyword evidence="4" id="KW-1133">Transmembrane helix</keyword>
<keyword evidence="2 4" id="KW-0812">Transmembrane</keyword>
<dbReference type="EMBL" id="RRUE01000002">
    <property type="protein sequence ID" value="RRN44021.1"/>
    <property type="molecule type" value="Genomic_DNA"/>
</dbReference>
<evidence type="ECO:0000313" key="5">
    <source>
        <dbReference type="EMBL" id="RRN44021.1"/>
    </source>
</evidence>
<keyword evidence="6" id="KW-1185">Reference proteome</keyword>
<feature type="transmembrane region" description="Helical" evidence="4">
    <location>
        <begin position="17"/>
        <end position="38"/>
    </location>
</feature>
<dbReference type="InterPro" id="IPR036257">
    <property type="entry name" value="Cyt_c_oxidase_su2_TM_sf"/>
</dbReference>
<keyword evidence="3 4" id="KW-0472">Membrane</keyword>
<evidence type="ECO:0000313" key="6">
    <source>
        <dbReference type="Proteomes" id="UP000270261"/>
    </source>
</evidence>
<evidence type="ECO:0000256" key="3">
    <source>
        <dbReference type="ARBA" id="ARBA00023136"/>
    </source>
</evidence>
<evidence type="ECO:0000256" key="4">
    <source>
        <dbReference type="SAM" id="Phobius"/>
    </source>
</evidence>
<dbReference type="RefSeq" id="WP_125096220.1">
    <property type="nucleotide sequence ID" value="NZ_RRUE01000002.1"/>
</dbReference>
<evidence type="ECO:0008006" key="7">
    <source>
        <dbReference type="Google" id="ProtNLM"/>
    </source>
</evidence>
<name>A0A3R8LMD2_9BURK</name>
<evidence type="ECO:0000256" key="2">
    <source>
        <dbReference type="ARBA" id="ARBA00022692"/>
    </source>
</evidence>
<protein>
    <recommendedName>
        <fullName evidence="7">Cytochrome c oxidase subunit II</fullName>
    </recommendedName>
</protein>
<organism evidence="5 6">
    <name type="scientific">Lautropia dentalis</name>
    <dbReference type="NCBI Taxonomy" id="2490857"/>
    <lineage>
        <taxon>Bacteria</taxon>
        <taxon>Pseudomonadati</taxon>
        <taxon>Pseudomonadota</taxon>
        <taxon>Betaproteobacteria</taxon>
        <taxon>Burkholderiales</taxon>
        <taxon>Burkholderiaceae</taxon>
        <taxon>Lautropia</taxon>
    </lineage>
</organism>
<dbReference type="Proteomes" id="UP000270261">
    <property type="component" value="Unassembled WGS sequence"/>
</dbReference>
<comment type="subcellular location">
    <subcellularLocation>
        <location evidence="1">Membrane</location>
    </subcellularLocation>
</comment>
<evidence type="ECO:0000256" key="1">
    <source>
        <dbReference type="ARBA" id="ARBA00004370"/>
    </source>
</evidence>
<dbReference type="Gene3D" id="1.10.287.90">
    <property type="match status" value="1"/>
</dbReference>
<gene>
    <name evidence="5" type="ORF">EHV23_11600</name>
</gene>
<dbReference type="GO" id="GO:0016020">
    <property type="term" value="C:membrane"/>
    <property type="evidence" value="ECO:0007669"/>
    <property type="project" value="UniProtKB-SubCell"/>
</dbReference>
<sequence>MTPDVVTAAAPGGLQGLLLWIGVAVGAATCAAIFFVTVRHRLRTQASTGRDRPTQADRGRDRRALLAEVLWVLTPMLMIIGLGWWVVAEWLAGRAA</sequence>
<comment type="caution">
    <text evidence="5">The sequence shown here is derived from an EMBL/GenBank/DDBJ whole genome shotgun (WGS) entry which is preliminary data.</text>
</comment>
<reference evidence="5 6" key="1">
    <citation type="submission" date="2018-11" db="EMBL/GenBank/DDBJ databases">
        <title>Genome sequencing of Lautropia sp. KCOM 2505 (= ChDC F240).</title>
        <authorList>
            <person name="Kook J.-K."/>
            <person name="Park S.-N."/>
            <person name="Lim Y.K."/>
        </authorList>
    </citation>
    <scope>NUCLEOTIDE SEQUENCE [LARGE SCALE GENOMIC DNA]</scope>
    <source>
        <strain evidence="5 6">KCOM 2505</strain>
    </source>
</reference>